<evidence type="ECO:0000256" key="1">
    <source>
        <dbReference type="ARBA" id="ARBA00005113"/>
    </source>
</evidence>
<name>A0A0G0BDH4_9BACT</name>
<evidence type="ECO:0000256" key="2">
    <source>
        <dbReference type="ARBA" id="ARBA00012994"/>
    </source>
</evidence>
<dbReference type="FunFam" id="1.10.275.10:FF:000005">
    <property type="entry name" value="Histidine ammonia-lyase"/>
    <property type="match status" value="1"/>
</dbReference>
<dbReference type="InterPro" id="IPR005921">
    <property type="entry name" value="HutH"/>
</dbReference>
<dbReference type="GO" id="GO:0005737">
    <property type="term" value="C:cytoplasm"/>
    <property type="evidence" value="ECO:0007669"/>
    <property type="project" value="UniProtKB-SubCell"/>
</dbReference>
<evidence type="ECO:0000256" key="3">
    <source>
        <dbReference type="ARBA" id="ARBA00022808"/>
    </source>
</evidence>
<keyword evidence="4 7" id="KW-0456">Lyase</keyword>
<dbReference type="Gene3D" id="1.10.275.10">
    <property type="entry name" value="Fumarase/aspartase (N-terminal domain)"/>
    <property type="match status" value="1"/>
</dbReference>
<dbReference type="NCBIfam" id="TIGR01225">
    <property type="entry name" value="hutH"/>
    <property type="match status" value="1"/>
</dbReference>
<dbReference type="InterPro" id="IPR008948">
    <property type="entry name" value="L-Aspartase-like"/>
</dbReference>
<evidence type="ECO:0000256" key="8">
    <source>
        <dbReference type="RuleBase" id="RU004479"/>
    </source>
</evidence>
<sequence>MKKVNKVVLTGRNLTIEQIKAVARDYAIVEIGKDAAKKSKKGYDILQEKINNKEKIYGVTTGFGEFSQVFIDPEKAAQLQLNLILSHSTGIGDPAREDIVRATMLCRANYLASGMSGGRPILLETLVEMLNKKVAPMILEQGSVGSSGDLAPLAMMVLPMIGEGEAFYKGIRMPGRLAMKKAWIPLLKLQAKEGLALINGDTFMAGMGSLELYDALQLAKISEIACAMTMESIEVVFQALDEKIAKARRFNGQIIAAKNLRMLMKQSEILAAPPQRVQDAYSIRCAPVILGASREALLWIKRQFETEINAAQDNPLVFIDTKEVLSGGNFHGQPICMPLETMAQAIQEYANSSEIRQERMNNPYYSKILPAFLIESGGLNSGFMMPQYASAALVNENKILCYPGIVDSIPVSAGQEDDCSMGTNAALKILRIIRNTRYVLAIELMLGCQALDFKKGKKPGKGILAAYQLIREKVPYIKKDRIMYTMVKDIFDLIESEKLVSIVEKTIGPLSEPMDLIKPL</sequence>
<evidence type="ECO:0000313" key="10">
    <source>
        <dbReference type="EMBL" id="KKP67538.1"/>
    </source>
</evidence>
<protein>
    <recommendedName>
        <fullName evidence="2 6">Histidine ammonia-lyase</fullName>
        <ecNumber evidence="2 6">4.3.1.3</ecNumber>
    </recommendedName>
</protein>
<dbReference type="UniPathway" id="UPA00379">
    <property type="reaction ID" value="UER00549"/>
</dbReference>
<comment type="subcellular location">
    <subcellularLocation>
        <location evidence="9">Cytoplasm</location>
    </subcellularLocation>
</comment>
<proteinExistence type="inferred from homology"/>
<reference evidence="10 11" key="1">
    <citation type="journal article" date="2015" name="Nature">
        <title>rRNA introns, odd ribosomes, and small enigmatic genomes across a large radiation of phyla.</title>
        <authorList>
            <person name="Brown C.T."/>
            <person name="Hug L.A."/>
            <person name="Thomas B.C."/>
            <person name="Sharon I."/>
            <person name="Castelle C.J."/>
            <person name="Singh A."/>
            <person name="Wilkins M.J."/>
            <person name="Williams K.H."/>
            <person name="Banfield J.F."/>
        </authorList>
    </citation>
    <scope>NUCLEOTIDE SEQUENCE [LARGE SCALE GENOMIC DNA]</scope>
</reference>
<dbReference type="NCBIfam" id="NF006871">
    <property type="entry name" value="PRK09367.1"/>
    <property type="match status" value="1"/>
</dbReference>
<comment type="catalytic activity">
    <reaction evidence="5 8">
        <text>L-histidine = trans-urocanate + NH4(+)</text>
        <dbReference type="Rhea" id="RHEA:21232"/>
        <dbReference type="ChEBI" id="CHEBI:17771"/>
        <dbReference type="ChEBI" id="CHEBI:28938"/>
        <dbReference type="ChEBI" id="CHEBI:57595"/>
        <dbReference type="EC" id="4.3.1.3"/>
    </reaction>
</comment>
<dbReference type="PANTHER" id="PTHR10362">
    <property type="entry name" value="HISTIDINE AMMONIA-LYASE"/>
    <property type="match status" value="1"/>
</dbReference>
<dbReference type="SUPFAM" id="SSF48557">
    <property type="entry name" value="L-aspartase-like"/>
    <property type="match status" value="1"/>
</dbReference>
<accession>A0A0G0BDH4</accession>
<comment type="caution">
    <text evidence="10">The sequence shown here is derived from an EMBL/GenBank/DDBJ whole genome shotgun (WGS) entry which is preliminary data.</text>
</comment>
<dbReference type="Pfam" id="PF00221">
    <property type="entry name" value="Lyase_aromatic"/>
    <property type="match status" value="1"/>
</dbReference>
<evidence type="ECO:0000256" key="7">
    <source>
        <dbReference type="RuleBase" id="RU003954"/>
    </source>
</evidence>
<gene>
    <name evidence="10" type="ORF">UR63_C0012G0023</name>
</gene>
<evidence type="ECO:0000256" key="9">
    <source>
        <dbReference type="RuleBase" id="RU004480"/>
    </source>
</evidence>
<dbReference type="CDD" id="cd00332">
    <property type="entry name" value="PAL-HAL"/>
    <property type="match status" value="1"/>
</dbReference>
<dbReference type="GO" id="GO:0004397">
    <property type="term" value="F:histidine ammonia-lyase activity"/>
    <property type="evidence" value="ECO:0007669"/>
    <property type="project" value="UniProtKB-UniRule"/>
</dbReference>
<evidence type="ECO:0000313" key="11">
    <source>
        <dbReference type="Proteomes" id="UP000034127"/>
    </source>
</evidence>
<dbReference type="GO" id="GO:0019557">
    <property type="term" value="P:L-histidine catabolic process to glutamate and formate"/>
    <property type="evidence" value="ECO:0007669"/>
    <property type="project" value="UniProtKB-UniPathway"/>
</dbReference>
<evidence type="ECO:0000256" key="6">
    <source>
        <dbReference type="NCBIfam" id="TIGR01225"/>
    </source>
</evidence>
<dbReference type="EMBL" id="LBPX01000012">
    <property type="protein sequence ID" value="KKP67538.1"/>
    <property type="molecule type" value="Genomic_DNA"/>
</dbReference>
<dbReference type="EC" id="4.3.1.3" evidence="2 6"/>
<keyword evidence="3 8" id="KW-0369">Histidine metabolism</keyword>
<dbReference type="PATRIC" id="fig|1618485.3.peg.394"/>
<comment type="similarity">
    <text evidence="7">Belongs to the PAL/histidase family.</text>
</comment>
<dbReference type="InterPro" id="IPR001106">
    <property type="entry name" value="Aromatic_Lyase"/>
</dbReference>
<comment type="pathway">
    <text evidence="1 8">Amino-acid degradation; L-histidine degradation into L-glutamate; N-formimidoyl-L-glutamate from L-histidine: step 1/3.</text>
</comment>
<dbReference type="InterPro" id="IPR024083">
    <property type="entry name" value="Fumarase/histidase_N"/>
</dbReference>
<dbReference type="Gene3D" id="1.20.200.10">
    <property type="entry name" value="Fumarase/aspartase (Central domain)"/>
    <property type="match status" value="1"/>
</dbReference>
<evidence type="ECO:0000256" key="5">
    <source>
        <dbReference type="ARBA" id="ARBA00049269"/>
    </source>
</evidence>
<organism evidence="10 11">
    <name type="scientific">Candidatus Roizmanbacteria bacterium GW2011_GWC2_35_12</name>
    <dbReference type="NCBI Taxonomy" id="1618485"/>
    <lineage>
        <taxon>Bacteria</taxon>
        <taxon>Candidatus Roizmaniibacteriota</taxon>
    </lineage>
</organism>
<dbReference type="PROSITE" id="PS00488">
    <property type="entry name" value="PAL_HISTIDASE"/>
    <property type="match status" value="1"/>
</dbReference>
<dbReference type="Proteomes" id="UP000034127">
    <property type="component" value="Unassembled WGS sequence"/>
</dbReference>
<dbReference type="GO" id="GO:0019556">
    <property type="term" value="P:L-histidine catabolic process to glutamate and formamide"/>
    <property type="evidence" value="ECO:0007669"/>
    <property type="project" value="UniProtKB-UniPathway"/>
</dbReference>
<dbReference type="AlphaFoldDB" id="A0A0G0BDH4"/>
<evidence type="ECO:0000256" key="4">
    <source>
        <dbReference type="ARBA" id="ARBA00023239"/>
    </source>
</evidence>
<dbReference type="InterPro" id="IPR022313">
    <property type="entry name" value="Phe/His_NH3-lyase_AS"/>
</dbReference>